<evidence type="ECO:0000313" key="2">
    <source>
        <dbReference type="Proteomes" id="UP000316621"/>
    </source>
</evidence>
<proteinExistence type="predicted"/>
<name>A0A4Y7JC95_PAPSO</name>
<gene>
    <name evidence="1" type="ORF">C5167_006024</name>
</gene>
<protein>
    <submittedName>
        <fullName evidence="1">Uncharacterized protein</fullName>
    </submittedName>
</protein>
<organism evidence="1 2">
    <name type="scientific">Papaver somniferum</name>
    <name type="common">Opium poppy</name>
    <dbReference type="NCBI Taxonomy" id="3469"/>
    <lineage>
        <taxon>Eukaryota</taxon>
        <taxon>Viridiplantae</taxon>
        <taxon>Streptophyta</taxon>
        <taxon>Embryophyta</taxon>
        <taxon>Tracheophyta</taxon>
        <taxon>Spermatophyta</taxon>
        <taxon>Magnoliopsida</taxon>
        <taxon>Ranunculales</taxon>
        <taxon>Papaveraceae</taxon>
        <taxon>Papaveroideae</taxon>
        <taxon>Papaver</taxon>
    </lineage>
</organism>
<evidence type="ECO:0000313" key="1">
    <source>
        <dbReference type="EMBL" id="RZC58723.1"/>
    </source>
</evidence>
<dbReference type="AlphaFoldDB" id="A0A4Y7JC95"/>
<accession>A0A4Y7JC95</accession>
<reference evidence="1 2" key="1">
    <citation type="journal article" date="2018" name="Science">
        <title>The opium poppy genome and morphinan production.</title>
        <authorList>
            <person name="Guo L."/>
            <person name="Winzer T."/>
            <person name="Yang X."/>
            <person name="Li Y."/>
            <person name="Ning Z."/>
            <person name="He Z."/>
            <person name="Teodor R."/>
            <person name="Lu Y."/>
            <person name="Bowser T.A."/>
            <person name="Graham I.A."/>
            <person name="Ye K."/>
        </authorList>
    </citation>
    <scope>NUCLEOTIDE SEQUENCE [LARGE SCALE GENOMIC DNA]</scope>
    <source>
        <strain evidence="2">cv. HN1</strain>
        <tissue evidence="1">Leaves</tissue>
    </source>
</reference>
<dbReference type="EMBL" id="CM010718">
    <property type="protein sequence ID" value="RZC58723.1"/>
    <property type="molecule type" value="Genomic_DNA"/>
</dbReference>
<sequence>MSNPNREQHPFHLNMASLVARCFYFRDQKEAIGLVPEGPEYELSSTNAIPLSVISIRRNVNTGSRAT</sequence>
<dbReference type="Proteomes" id="UP000316621">
    <property type="component" value="Chromosome 4"/>
</dbReference>
<dbReference type="Gramene" id="RZC58723">
    <property type="protein sequence ID" value="RZC58723"/>
    <property type="gene ID" value="C5167_006024"/>
</dbReference>
<keyword evidence="2" id="KW-1185">Reference proteome</keyword>